<dbReference type="AlphaFoldDB" id="A0A8T1LYP2"/>
<comment type="caution">
    <text evidence="1">The sequence shown here is derived from an EMBL/GenBank/DDBJ whole genome shotgun (WGS) entry which is preliminary data.</text>
</comment>
<organism evidence="1 2">
    <name type="scientific">Clonorchis sinensis</name>
    <name type="common">Chinese liver fluke</name>
    <dbReference type="NCBI Taxonomy" id="79923"/>
    <lineage>
        <taxon>Eukaryota</taxon>
        <taxon>Metazoa</taxon>
        <taxon>Spiralia</taxon>
        <taxon>Lophotrochozoa</taxon>
        <taxon>Platyhelminthes</taxon>
        <taxon>Trematoda</taxon>
        <taxon>Digenea</taxon>
        <taxon>Opisthorchiida</taxon>
        <taxon>Opisthorchiata</taxon>
        <taxon>Opisthorchiidae</taxon>
        <taxon>Clonorchis</taxon>
    </lineage>
</organism>
<sequence length="95" mass="10994">MAMRQTWGCLTESEESSGSVTMTHTVLVLALIVCLSTTQARSVAFNEDEDYLLEKRWSPVKEFHGNGLIEVRKRVRKFEPWSHVKRNHYNSPVDE</sequence>
<dbReference type="Proteomes" id="UP000286415">
    <property type="component" value="Unassembled WGS sequence"/>
</dbReference>
<protein>
    <submittedName>
        <fullName evidence="1">Uncharacterized protein</fullName>
    </submittedName>
</protein>
<dbReference type="OrthoDB" id="6226300at2759"/>
<accession>A0A8T1LYP2</accession>
<reference evidence="1 2" key="2">
    <citation type="journal article" date="2021" name="Genomics">
        <title>High-quality reference genome for Clonorchis sinensis.</title>
        <authorList>
            <person name="Young N.D."/>
            <person name="Stroehlein A.J."/>
            <person name="Kinkar L."/>
            <person name="Wang T."/>
            <person name="Sohn W.M."/>
            <person name="Chang B.C.H."/>
            <person name="Kaur P."/>
            <person name="Weisz D."/>
            <person name="Dudchenko O."/>
            <person name="Aiden E.L."/>
            <person name="Korhonen P.K."/>
            <person name="Gasser R.B."/>
        </authorList>
    </citation>
    <scope>NUCLEOTIDE SEQUENCE [LARGE SCALE GENOMIC DNA]</scope>
    <source>
        <strain evidence="1">Cs-k2</strain>
    </source>
</reference>
<keyword evidence="2" id="KW-1185">Reference proteome</keyword>
<name>A0A8T1LYP2_CLOSI</name>
<reference evidence="1 2" key="1">
    <citation type="journal article" date="2018" name="Biotechnol. Adv.">
        <title>Improved genomic resources and new bioinformatic workflow for the carcinogenic parasite Clonorchis sinensis: Biotechnological implications.</title>
        <authorList>
            <person name="Wang D."/>
            <person name="Korhonen P.K."/>
            <person name="Gasser R.B."/>
            <person name="Young N.D."/>
        </authorList>
    </citation>
    <scope>NUCLEOTIDE SEQUENCE [LARGE SCALE GENOMIC DNA]</scope>
    <source>
        <strain evidence="1">Cs-k2</strain>
    </source>
</reference>
<dbReference type="EMBL" id="NIRI02000076">
    <property type="protein sequence ID" value="KAG5441828.1"/>
    <property type="molecule type" value="Genomic_DNA"/>
</dbReference>
<evidence type="ECO:0000313" key="1">
    <source>
        <dbReference type="EMBL" id="KAG5441828.1"/>
    </source>
</evidence>
<evidence type="ECO:0000313" key="2">
    <source>
        <dbReference type="Proteomes" id="UP000286415"/>
    </source>
</evidence>
<proteinExistence type="predicted"/>
<gene>
    <name evidence="1" type="ORF">CSKR_100694</name>
</gene>